<dbReference type="Proteomes" id="UP001597479">
    <property type="component" value="Unassembled WGS sequence"/>
</dbReference>
<dbReference type="RefSeq" id="WP_377187828.1">
    <property type="nucleotide sequence ID" value="NZ_JBHUOG010000002.1"/>
</dbReference>
<proteinExistence type="predicted"/>
<feature type="compositionally biased region" description="Basic and acidic residues" evidence="1">
    <location>
        <begin position="204"/>
        <end position="220"/>
    </location>
</feature>
<feature type="compositionally biased region" description="Low complexity" evidence="1">
    <location>
        <begin position="108"/>
        <end position="118"/>
    </location>
</feature>
<protein>
    <submittedName>
        <fullName evidence="2">Uncharacterized protein</fullName>
    </submittedName>
</protein>
<keyword evidence="3" id="KW-1185">Reference proteome</keyword>
<accession>A0ABW5W0J5</accession>
<name>A0ABW5W0J5_9MICO</name>
<reference evidence="3" key="1">
    <citation type="journal article" date="2019" name="Int. J. Syst. Evol. Microbiol.">
        <title>The Global Catalogue of Microorganisms (GCM) 10K type strain sequencing project: providing services to taxonomists for standard genome sequencing and annotation.</title>
        <authorList>
            <consortium name="The Broad Institute Genomics Platform"/>
            <consortium name="The Broad Institute Genome Sequencing Center for Infectious Disease"/>
            <person name="Wu L."/>
            <person name="Ma J."/>
        </authorList>
    </citation>
    <scope>NUCLEOTIDE SEQUENCE [LARGE SCALE GENOMIC DNA]</scope>
    <source>
        <strain evidence="3">CCM 7044</strain>
    </source>
</reference>
<comment type="caution">
    <text evidence="2">The sequence shown here is derived from an EMBL/GenBank/DDBJ whole genome shotgun (WGS) entry which is preliminary data.</text>
</comment>
<organism evidence="2 3">
    <name type="scientific">Promicromonospora vindobonensis</name>
    <dbReference type="NCBI Taxonomy" id="195748"/>
    <lineage>
        <taxon>Bacteria</taxon>
        <taxon>Bacillati</taxon>
        <taxon>Actinomycetota</taxon>
        <taxon>Actinomycetes</taxon>
        <taxon>Micrococcales</taxon>
        <taxon>Promicromonosporaceae</taxon>
        <taxon>Promicromonospora</taxon>
    </lineage>
</organism>
<feature type="region of interest" description="Disordered" evidence="1">
    <location>
        <begin position="191"/>
        <end position="220"/>
    </location>
</feature>
<evidence type="ECO:0000313" key="2">
    <source>
        <dbReference type="EMBL" id="MFD2796370.1"/>
    </source>
</evidence>
<dbReference type="EMBL" id="JBHUOG010000002">
    <property type="protein sequence ID" value="MFD2796370.1"/>
    <property type="molecule type" value="Genomic_DNA"/>
</dbReference>
<feature type="region of interest" description="Disordered" evidence="1">
    <location>
        <begin position="86"/>
        <end position="119"/>
    </location>
</feature>
<evidence type="ECO:0000313" key="3">
    <source>
        <dbReference type="Proteomes" id="UP001597479"/>
    </source>
</evidence>
<sequence>MNARPVGVVMDVDNDGHITVTVDEEPWVPPGPGGVAPEVRLGRSDVPWVLDQLLTTNDGPLHVVLHDGGRIFTDVVTRDRLAYLGPRPAQLAEPSRPDFTPTEPPSGTPTGTGRLSSGWFEAGGYTPGEQVAVAVVITRLAADDRGGVGFTLPAALRAMVGDVVAIGEESREIYVNQADHEPPSLRAIHDALNRPSRSGPGPDDLNHGFRGHAEGPHLGR</sequence>
<gene>
    <name evidence="2" type="ORF">ACFS27_22610</name>
</gene>
<evidence type="ECO:0000256" key="1">
    <source>
        <dbReference type="SAM" id="MobiDB-lite"/>
    </source>
</evidence>